<dbReference type="OrthoDB" id="10018191at2759"/>
<accession>A0A2J7QDB6</accession>
<feature type="compositionally biased region" description="Low complexity" evidence="10">
    <location>
        <begin position="578"/>
        <end position="592"/>
    </location>
</feature>
<feature type="region of interest" description="Disordered" evidence="10">
    <location>
        <begin position="1"/>
        <end position="56"/>
    </location>
</feature>
<feature type="domain" description="C2H2-type" evidence="11">
    <location>
        <begin position="474"/>
        <end position="501"/>
    </location>
</feature>
<dbReference type="GO" id="GO:1990837">
    <property type="term" value="F:sequence-specific double-stranded DNA binding"/>
    <property type="evidence" value="ECO:0007669"/>
    <property type="project" value="UniProtKB-ARBA"/>
</dbReference>
<feature type="domain" description="C2H2-type" evidence="11">
    <location>
        <begin position="437"/>
        <end position="465"/>
    </location>
</feature>
<feature type="region of interest" description="Disordered" evidence="10">
    <location>
        <begin position="299"/>
        <end position="388"/>
    </location>
</feature>
<dbReference type="InterPro" id="IPR050331">
    <property type="entry name" value="Zinc_finger"/>
</dbReference>
<proteinExistence type="predicted"/>
<dbReference type="PANTHER" id="PTHR16515:SF66">
    <property type="entry name" value="C2H2-TYPE DOMAIN-CONTAINING PROTEIN"/>
    <property type="match status" value="1"/>
</dbReference>
<reference evidence="12 13" key="1">
    <citation type="submission" date="2017-12" db="EMBL/GenBank/DDBJ databases">
        <title>Hemimetabolous genomes reveal molecular basis of termite eusociality.</title>
        <authorList>
            <person name="Harrison M.C."/>
            <person name="Jongepier E."/>
            <person name="Robertson H.M."/>
            <person name="Arning N."/>
            <person name="Bitard-Feildel T."/>
            <person name="Chao H."/>
            <person name="Childers C.P."/>
            <person name="Dinh H."/>
            <person name="Doddapaneni H."/>
            <person name="Dugan S."/>
            <person name="Gowin J."/>
            <person name="Greiner C."/>
            <person name="Han Y."/>
            <person name="Hu H."/>
            <person name="Hughes D.S.T."/>
            <person name="Huylmans A.-K."/>
            <person name="Kemena C."/>
            <person name="Kremer L.P.M."/>
            <person name="Lee S.L."/>
            <person name="Lopez-Ezquerra A."/>
            <person name="Mallet L."/>
            <person name="Monroy-Kuhn J.M."/>
            <person name="Moser A."/>
            <person name="Murali S.C."/>
            <person name="Muzny D.M."/>
            <person name="Otani S."/>
            <person name="Piulachs M.-D."/>
            <person name="Poelchau M."/>
            <person name="Qu J."/>
            <person name="Schaub F."/>
            <person name="Wada-Katsumata A."/>
            <person name="Worley K.C."/>
            <person name="Xie Q."/>
            <person name="Ylla G."/>
            <person name="Poulsen M."/>
            <person name="Gibbs R.A."/>
            <person name="Schal C."/>
            <person name="Richards S."/>
            <person name="Belles X."/>
            <person name="Korb J."/>
            <person name="Bornberg-Bauer E."/>
        </authorList>
    </citation>
    <scope>NUCLEOTIDE SEQUENCE [LARGE SCALE GENOMIC DNA]</scope>
    <source>
        <tissue evidence="12">Whole body</tissue>
    </source>
</reference>
<keyword evidence="6" id="KW-0805">Transcription regulation</keyword>
<dbReference type="FunFam" id="3.30.160.60:FF:000404">
    <property type="entry name" value="POZ-, AT hook-, and zinc finger-containing protein 1"/>
    <property type="match status" value="1"/>
</dbReference>
<evidence type="ECO:0000256" key="1">
    <source>
        <dbReference type="ARBA" id="ARBA00004123"/>
    </source>
</evidence>
<evidence type="ECO:0000256" key="5">
    <source>
        <dbReference type="ARBA" id="ARBA00022833"/>
    </source>
</evidence>
<dbReference type="PANTHER" id="PTHR16515">
    <property type="entry name" value="PR DOMAIN ZINC FINGER PROTEIN"/>
    <property type="match status" value="1"/>
</dbReference>
<dbReference type="InParanoid" id="A0A2J7QDB6"/>
<evidence type="ECO:0000256" key="8">
    <source>
        <dbReference type="ARBA" id="ARBA00023242"/>
    </source>
</evidence>
<sequence length="626" mass="69176">MAETQVEPATSTTPSTTTRNLVESDQRHGDKKVSNNNHPHATNNNHRNNKQRKRKRLNQVVDKLATQISCSGQPPLNNNFHHHNNNNNHIDQDELRAPSHVLKTSKHMFSGRQSEGQEEAGRDMAPHGDVFRFDSADRERYHYGAISEEDEVEDVFSPASSSNKSPHSSTTDSPKINISPLRIKDSSIEEELDGGNSCTPPPPRLQVCKYVDPSAEDEIQHCSPRPRYSGYPCSLCPTASGLLPHAQDRFFSHSPVSPQTPKSPAATPACAFEHYLHAKYADLFRPRSHSDSDLQNWLEAGSTERPTDRGGIVPRQHGRTVPRPLTLQQLPHHGKGGSLESEHSSPQDSPLDLSMKGSRERVGSSTSSDSMPAPSLEPPPALQLLPPGFLPSRGAVSVPVVKGDVASPTTKESVAERYNLDVSPVVEEMPPGLDMAYVCPVCGQMFSLHDRLAKHMASRHKSRQHSNDSAAKTYLCEVCKRSFARSDMLTRHMRLHTGVKPYTCRVCGQVFSRSDHLSTHQRTHTGEKPYKCPQCPYAACRRDMITRHMRTHTRYEPGPSSSEIPEDHGSTASPDFPLSPSQALSSLSVHSPMDTSPMDTSKDTSHISPMDTPKDTSPMDTPKDSD</sequence>
<gene>
    <name evidence="12" type="ORF">B7P43_G13058</name>
</gene>
<comment type="subcellular location">
    <subcellularLocation>
        <location evidence="1">Nucleus</location>
    </subcellularLocation>
</comment>
<evidence type="ECO:0000313" key="12">
    <source>
        <dbReference type="EMBL" id="PNF26573.1"/>
    </source>
</evidence>
<evidence type="ECO:0000256" key="6">
    <source>
        <dbReference type="ARBA" id="ARBA00023015"/>
    </source>
</evidence>
<dbReference type="SMART" id="SM00355">
    <property type="entry name" value="ZnF_C2H2"/>
    <property type="match status" value="4"/>
</dbReference>
<feature type="region of interest" description="Disordered" evidence="10">
    <location>
        <begin position="553"/>
        <end position="626"/>
    </location>
</feature>
<dbReference type="GO" id="GO:0005634">
    <property type="term" value="C:nucleus"/>
    <property type="evidence" value="ECO:0007669"/>
    <property type="project" value="UniProtKB-SubCell"/>
</dbReference>
<dbReference type="FunFam" id="3.30.160.60:FF:000303">
    <property type="entry name" value="Zinc finger protein 41"/>
    <property type="match status" value="1"/>
</dbReference>
<dbReference type="STRING" id="105785.A0A2J7QDB6"/>
<dbReference type="Gene3D" id="3.30.160.60">
    <property type="entry name" value="Classic Zinc Finger"/>
    <property type="match status" value="3"/>
</dbReference>
<keyword evidence="3" id="KW-0677">Repeat</keyword>
<dbReference type="GO" id="GO:0010468">
    <property type="term" value="P:regulation of gene expression"/>
    <property type="evidence" value="ECO:0007669"/>
    <property type="project" value="TreeGrafter"/>
</dbReference>
<protein>
    <recommendedName>
        <fullName evidence="11">C2H2-type domain-containing protein</fullName>
    </recommendedName>
</protein>
<evidence type="ECO:0000259" key="11">
    <source>
        <dbReference type="PROSITE" id="PS50157"/>
    </source>
</evidence>
<keyword evidence="13" id="KW-1185">Reference proteome</keyword>
<feature type="domain" description="C2H2-type" evidence="11">
    <location>
        <begin position="502"/>
        <end position="529"/>
    </location>
</feature>
<dbReference type="PROSITE" id="PS50157">
    <property type="entry name" value="ZINC_FINGER_C2H2_2"/>
    <property type="match status" value="4"/>
</dbReference>
<feature type="compositionally biased region" description="Low complexity" evidence="10">
    <location>
        <begin position="35"/>
        <end position="46"/>
    </location>
</feature>
<keyword evidence="4 9" id="KW-0863">Zinc-finger</keyword>
<evidence type="ECO:0000256" key="3">
    <source>
        <dbReference type="ARBA" id="ARBA00022737"/>
    </source>
</evidence>
<feature type="compositionally biased region" description="Basic and acidic residues" evidence="10">
    <location>
        <begin position="22"/>
        <end position="33"/>
    </location>
</feature>
<dbReference type="AlphaFoldDB" id="A0A2J7QDB6"/>
<dbReference type="GO" id="GO:0008270">
    <property type="term" value="F:zinc ion binding"/>
    <property type="evidence" value="ECO:0007669"/>
    <property type="project" value="UniProtKB-KW"/>
</dbReference>
<feature type="region of interest" description="Disordered" evidence="10">
    <location>
        <begin position="145"/>
        <end position="182"/>
    </location>
</feature>
<dbReference type="InterPro" id="IPR013087">
    <property type="entry name" value="Znf_C2H2_type"/>
</dbReference>
<evidence type="ECO:0000256" key="9">
    <source>
        <dbReference type="PROSITE-ProRule" id="PRU00042"/>
    </source>
</evidence>
<feature type="domain" description="C2H2-type" evidence="11">
    <location>
        <begin position="530"/>
        <end position="557"/>
    </location>
</feature>
<evidence type="ECO:0000256" key="10">
    <source>
        <dbReference type="SAM" id="MobiDB-lite"/>
    </source>
</evidence>
<dbReference type="FunFam" id="3.30.160.60:FF:000395">
    <property type="entry name" value="zinc finger protein 513"/>
    <property type="match status" value="1"/>
</dbReference>
<keyword evidence="7" id="KW-0804">Transcription</keyword>
<dbReference type="Pfam" id="PF00096">
    <property type="entry name" value="zf-C2H2"/>
    <property type="match status" value="4"/>
</dbReference>
<dbReference type="EMBL" id="NEVH01015825">
    <property type="protein sequence ID" value="PNF26573.1"/>
    <property type="molecule type" value="Genomic_DNA"/>
</dbReference>
<name>A0A2J7QDB6_9NEOP</name>
<keyword evidence="2" id="KW-0479">Metal-binding</keyword>
<organism evidence="12 13">
    <name type="scientific">Cryptotermes secundus</name>
    <dbReference type="NCBI Taxonomy" id="105785"/>
    <lineage>
        <taxon>Eukaryota</taxon>
        <taxon>Metazoa</taxon>
        <taxon>Ecdysozoa</taxon>
        <taxon>Arthropoda</taxon>
        <taxon>Hexapoda</taxon>
        <taxon>Insecta</taxon>
        <taxon>Pterygota</taxon>
        <taxon>Neoptera</taxon>
        <taxon>Polyneoptera</taxon>
        <taxon>Dictyoptera</taxon>
        <taxon>Blattodea</taxon>
        <taxon>Blattoidea</taxon>
        <taxon>Termitoidae</taxon>
        <taxon>Kalotermitidae</taxon>
        <taxon>Cryptotermitinae</taxon>
        <taxon>Cryptotermes</taxon>
    </lineage>
</organism>
<evidence type="ECO:0000256" key="4">
    <source>
        <dbReference type="ARBA" id="ARBA00022771"/>
    </source>
</evidence>
<comment type="caution">
    <text evidence="12">The sequence shown here is derived from an EMBL/GenBank/DDBJ whole genome shotgun (WGS) entry which is preliminary data.</text>
</comment>
<feature type="compositionally biased region" description="Low complexity" evidence="10">
    <location>
        <begin position="157"/>
        <end position="173"/>
    </location>
</feature>
<feature type="compositionally biased region" description="Basic residues" evidence="10">
    <location>
        <begin position="47"/>
        <end position="56"/>
    </location>
</feature>
<feature type="compositionally biased region" description="Low complexity" evidence="10">
    <location>
        <begin position="364"/>
        <end position="374"/>
    </location>
</feature>
<dbReference type="PROSITE" id="PS00028">
    <property type="entry name" value="ZINC_FINGER_C2H2_1"/>
    <property type="match status" value="3"/>
</dbReference>
<evidence type="ECO:0000256" key="2">
    <source>
        <dbReference type="ARBA" id="ARBA00022723"/>
    </source>
</evidence>
<keyword evidence="8" id="KW-0539">Nucleus</keyword>
<dbReference type="InterPro" id="IPR036236">
    <property type="entry name" value="Znf_C2H2_sf"/>
</dbReference>
<evidence type="ECO:0000256" key="7">
    <source>
        <dbReference type="ARBA" id="ARBA00023163"/>
    </source>
</evidence>
<dbReference type="SUPFAM" id="SSF57667">
    <property type="entry name" value="beta-beta-alpha zinc fingers"/>
    <property type="match status" value="3"/>
</dbReference>
<evidence type="ECO:0000313" key="13">
    <source>
        <dbReference type="Proteomes" id="UP000235965"/>
    </source>
</evidence>
<keyword evidence="5" id="KW-0862">Zinc</keyword>
<dbReference type="Proteomes" id="UP000235965">
    <property type="component" value="Unassembled WGS sequence"/>
</dbReference>